<dbReference type="InterPro" id="IPR041468">
    <property type="entry name" value="HTH_ParB/Spo0J"/>
</dbReference>
<reference evidence="6 7" key="1">
    <citation type="submission" date="2014-02" db="EMBL/GenBank/DDBJ databases">
        <title>Plasmidome dynamics in the species complex Clostridium novyi sensu lato converts strains of independent lineages into distinctly different pathogens.</title>
        <authorList>
            <person name="Skarin H."/>
            <person name="Segerman B."/>
        </authorList>
    </citation>
    <scope>NUCLEOTIDE SEQUENCE [LARGE SCALE GENOMIC DNA]</scope>
    <source>
        <strain evidence="6 7">ATCC 27606</strain>
    </source>
</reference>
<dbReference type="PANTHER" id="PTHR33375">
    <property type="entry name" value="CHROMOSOME-PARTITIONING PROTEIN PARB-RELATED"/>
    <property type="match status" value="1"/>
</dbReference>
<dbReference type="FunFam" id="3.90.1530.30:FF:000001">
    <property type="entry name" value="Chromosome partitioning protein ParB"/>
    <property type="match status" value="1"/>
</dbReference>
<keyword evidence="3" id="KW-0159">Chromosome partition</keyword>
<evidence type="ECO:0000256" key="3">
    <source>
        <dbReference type="ARBA" id="ARBA00022829"/>
    </source>
</evidence>
<dbReference type="Gene3D" id="1.10.10.2830">
    <property type="match status" value="1"/>
</dbReference>
<dbReference type="Proteomes" id="UP000027770">
    <property type="component" value="Unassembled WGS sequence"/>
</dbReference>
<dbReference type="Gene3D" id="3.90.1530.30">
    <property type="match status" value="1"/>
</dbReference>
<dbReference type="SUPFAM" id="SSF110849">
    <property type="entry name" value="ParB/Sulfiredoxin"/>
    <property type="match status" value="1"/>
</dbReference>
<dbReference type="Pfam" id="PF02195">
    <property type="entry name" value="ParB_N"/>
    <property type="match status" value="1"/>
</dbReference>
<dbReference type="SMART" id="SM00470">
    <property type="entry name" value="ParB"/>
    <property type="match status" value="1"/>
</dbReference>
<dbReference type="GO" id="GO:0007059">
    <property type="term" value="P:chromosome segregation"/>
    <property type="evidence" value="ECO:0007669"/>
    <property type="project" value="UniProtKB-KW"/>
</dbReference>
<dbReference type="GO" id="GO:0045881">
    <property type="term" value="P:positive regulation of sporulation resulting in formation of a cellular spore"/>
    <property type="evidence" value="ECO:0007669"/>
    <property type="project" value="TreeGrafter"/>
</dbReference>
<dbReference type="SUPFAM" id="SSF109709">
    <property type="entry name" value="KorB DNA-binding domain-like"/>
    <property type="match status" value="1"/>
</dbReference>
<dbReference type="Pfam" id="PF17762">
    <property type="entry name" value="HTH_ParB"/>
    <property type="match status" value="1"/>
</dbReference>
<evidence type="ECO:0000259" key="5">
    <source>
        <dbReference type="SMART" id="SM00470"/>
    </source>
</evidence>
<comment type="caution">
    <text evidence="6">The sequence shown here is derived from an EMBL/GenBank/DDBJ whole genome shotgun (WGS) entry which is preliminary data.</text>
</comment>
<sequence length="282" mass="32369">MSKKFGLGKGLGALIPEEDIENSESVLKVKMNLIKPNSDQPRKNFHEEKILQLAESIKEHGIIQPLILQKSNELYTIIAGERRWRAAKKVGLQELPAVVVELSNKEILEVSLIENIQREDLNPIEEALAYKKLIDEFNLTQDALGKRIGKSRTAITNCMRLLNLEIRTQEYLIDGVISEGHGRVLLSIEDKELQYKIAQEIIDKQLSVRQTEILIKNLKKGGKTKEEKKLDNIKPYYNDITNKLQNLFNTKVVLRSKGNRGKIQIEYYSEEDLQRIIDVLNI</sequence>
<dbReference type="RefSeq" id="WP_039221350.1">
    <property type="nucleotide sequence ID" value="NZ_JENW01000136.1"/>
</dbReference>
<comment type="subcellular location">
    <subcellularLocation>
        <location evidence="1">Cytoplasm</location>
        <location evidence="1">Nucleoid</location>
    </subcellularLocation>
</comment>
<dbReference type="CDD" id="cd16393">
    <property type="entry name" value="SPO0J_N"/>
    <property type="match status" value="1"/>
</dbReference>
<evidence type="ECO:0000256" key="1">
    <source>
        <dbReference type="ARBA" id="ARBA00004453"/>
    </source>
</evidence>
<dbReference type="InterPro" id="IPR003115">
    <property type="entry name" value="ParB_N"/>
</dbReference>
<evidence type="ECO:0000313" key="6">
    <source>
        <dbReference type="EMBL" id="KEI13112.1"/>
    </source>
</evidence>
<dbReference type="EMBL" id="JENW01000136">
    <property type="protein sequence ID" value="KEI13112.1"/>
    <property type="molecule type" value="Genomic_DNA"/>
</dbReference>
<dbReference type="NCBIfam" id="TIGR00180">
    <property type="entry name" value="parB_part"/>
    <property type="match status" value="1"/>
</dbReference>
<evidence type="ECO:0000256" key="4">
    <source>
        <dbReference type="ARBA" id="ARBA00023125"/>
    </source>
</evidence>
<evidence type="ECO:0000256" key="2">
    <source>
        <dbReference type="ARBA" id="ARBA00006295"/>
    </source>
</evidence>
<dbReference type="InterPro" id="IPR036086">
    <property type="entry name" value="ParB/Sulfiredoxin_sf"/>
</dbReference>
<gene>
    <name evidence="6" type="ORF">Z959_03130</name>
</gene>
<dbReference type="AlphaFoldDB" id="A0AA40ISG6"/>
<name>A0AA40ISG6_CLONO</name>
<dbReference type="PANTHER" id="PTHR33375:SF1">
    <property type="entry name" value="CHROMOSOME-PARTITIONING PROTEIN PARB-RELATED"/>
    <property type="match status" value="1"/>
</dbReference>
<dbReference type="FunFam" id="1.10.10.2830:FF:000001">
    <property type="entry name" value="Chromosome partitioning protein ParB"/>
    <property type="match status" value="1"/>
</dbReference>
<keyword evidence="7" id="KW-1185">Reference proteome</keyword>
<dbReference type="GO" id="GO:0009295">
    <property type="term" value="C:nucleoid"/>
    <property type="evidence" value="ECO:0007669"/>
    <property type="project" value="UniProtKB-SubCell"/>
</dbReference>
<feature type="domain" description="ParB-like N-terminal" evidence="5">
    <location>
        <begin position="27"/>
        <end position="116"/>
    </location>
</feature>
<dbReference type="GO" id="GO:0003677">
    <property type="term" value="F:DNA binding"/>
    <property type="evidence" value="ECO:0007669"/>
    <property type="project" value="UniProtKB-KW"/>
</dbReference>
<proteinExistence type="inferred from homology"/>
<dbReference type="GO" id="GO:0005694">
    <property type="term" value="C:chromosome"/>
    <property type="evidence" value="ECO:0007669"/>
    <property type="project" value="TreeGrafter"/>
</dbReference>
<keyword evidence="4" id="KW-0238">DNA-binding</keyword>
<comment type="similarity">
    <text evidence="2">Belongs to the ParB family.</text>
</comment>
<organism evidence="6 7">
    <name type="scientific">Clostridium novyi B str. ATCC 27606</name>
    <dbReference type="NCBI Taxonomy" id="1443123"/>
    <lineage>
        <taxon>Bacteria</taxon>
        <taxon>Bacillati</taxon>
        <taxon>Bacillota</taxon>
        <taxon>Clostridia</taxon>
        <taxon>Eubacteriales</taxon>
        <taxon>Clostridiaceae</taxon>
        <taxon>Clostridium</taxon>
    </lineage>
</organism>
<protein>
    <submittedName>
        <fullName evidence="6">Plasmid stablization protein ParB</fullName>
    </submittedName>
</protein>
<dbReference type="InterPro" id="IPR004437">
    <property type="entry name" value="ParB/RepB/Spo0J"/>
</dbReference>
<dbReference type="InterPro" id="IPR050336">
    <property type="entry name" value="Chromosome_partition/occlusion"/>
</dbReference>
<accession>A0AA40ISG6</accession>
<evidence type="ECO:0000313" key="7">
    <source>
        <dbReference type="Proteomes" id="UP000027770"/>
    </source>
</evidence>